<dbReference type="InterPro" id="IPR001647">
    <property type="entry name" value="HTH_TetR"/>
</dbReference>
<dbReference type="InterPro" id="IPR009057">
    <property type="entry name" value="Homeodomain-like_sf"/>
</dbReference>
<organism evidence="6 7">
    <name type="scientific">Corynebacterium accolens</name>
    <dbReference type="NCBI Taxonomy" id="38284"/>
    <lineage>
        <taxon>Bacteria</taxon>
        <taxon>Bacillati</taxon>
        <taxon>Actinomycetota</taxon>
        <taxon>Actinomycetes</taxon>
        <taxon>Mycobacteriales</taxon>
        <taxon>Corynebacteriaceae</taxon>
        <taxon>Corynebacterium</taxon>
    </lineage>
</organism>
<evidence type="ECO:0000256" key="3">
    <source>
        <dbReference type="ARBA" id="ARBA00023163"/>
    </source>
</evidence>
<dbReference type="PROSITE" id="PS50977">
    <property type="entry name" value="HTH_TETR_2"/>
    <property type="match status" value="1"/>
</dbReference>
<dbReference type="AlphaFoldDB" id="A0A2A4ALP5"/>
<dbReference type="GO" id="GO:0045892">
    <property type="term" value="P:negative regulation of DNA-templated transcription"/>
    <property type="evidence" value="ECO:0007669"/>
    <property type="project" value="InterPro"/>
</dbReference>
<keyword evidence="3" id="KW-0804">Transcription</keyword>
<comment type="caution">
    <text evidence="6">The sequence shown here is derived from an EMBL/GenBank/DDBJ whole genome shotgun (WGS) entry which is preliminary data.</text>
</comment>
<dbReference type="EMBL" id="NWBP01000011">
    <property type="protein sequence ID" value="PCC83399.1"/>
    <property type="molecule type" value="Genomic_DNA"/>
</dbReference>
<sequence length="237" mass="25739">MNFSRAKGRPPKALVNREKIAEAALKIVEESGYAKLTMARIAREVGVGPSALYNHVLNKHELLILVEDAVMAQVDASLLDAALAGEVSVRYALEVWARSYRDVFARHYPLVEVIASTPVSGAPRAVKMYEKLAEVLAFAGVESAQILPRIIMLESFIYGSAFDANAPQEIFEVPEDGDIEAPHLRSARAAWQEKLSAAATKEQKAANPFAEDPFQTGLAALLADFLPTVPGEQPPSK</sequence>
<evidence type="ECO:0000313" key="6">
    <source>
        <dbReference type="EMBL" id="PCC83399.1"/>
    </source>
</evidence>
<feature type="domain" description="HTH tetR-type" evidence="5">
    <location>
        <begin position="14"/>
        <end position="74"/>
    </location>
</feature>
<dbReference type="Pfam" id="PF00440">
    <property type="entry name" value="TetR_N"/>
    <property type="match status" value="1"/>
</dbReference>
<keyword evidence="1" id="KW-0805">Transcription regulation</keyword>
<feature type="DNA-binding region" description="H-T-H motif" evidence="4">
    <location>
        <begin position="37"/>
        <end position="56"/>
    </location>
</feature>
<dbReference type="SUPFAM" id="SSF46689">
    <property type="entry name" value="Homeodomain-like"/>
    <property type="match status" value="1"/>
</dbReference>
<evidence type="ECO:0000256" key="2">
    <source>
        <dbReference type="ARBA" id="ARBA00023125"/>
    </source>
</evidence>
<name>A0A2A4ALP5_9CORY</name>
<dbReference type="InterPro" id="IPR036271">
    <property type="entry name" value="Tet_transcr_reg_TetR-rel_C_sf"/>
</dbReference>
<evidence type="ECO:0000256" key="1">
    <source>
        <dbReference type="ARBA" id="ARBA00023015"/>
    </source>
</evidence>
<dbReference type="PRINTS" id="PR00455">
    <property type="entry name" value="HTHTETR"/>
</dbReference>
<evidence type="ECO:0000259" key="5">
    <source>
        <dbReference type="PROSITE" id="PS50977"/>
    </source>
</evidence>
<proteinExistence type="predicted"/>
<reference evidence="6 7" key="1">
    <citation type="submission" date="2017-09" db="EMBL/GenBank/DDBJ databases">
        <title>Draft Genome Sequence of Corynebacterium accolens AH4003.</title>
        <authorList>
            <person name="Chen Y."/>
            <person name="Oosthuysen W.F."/>
            <person name="Kelley S."/>
            <person name="Horswill A."/>
        </authorList>
    </citation>
    <scope>NUCLEOTIDE SEQUENCE [LARGE SCALE GENOMIC DNA]</scope>
    <source>
        <strain evidence="6 7">AH4003</strain>
    </source>
</reference>
<gene>
    <name evidence="6" type="ORF">COM45_03320</name>
</gene>
<dbReference type="PANTHER" id="PTHR30055:SF151">
    <property type="entry name" value="TRANSCRIPTIONAL REGULATORY PROTEIN"/>
    <property type="match status" value="1"/>
</dbReference>
<dbReference type="Proteomes" id="UP000218690">
    <property type="component" value="Unassembled WGS sequence"/>
</dbReference>
<dbReference type="GO" id="GO:0003700">
    <property type="term" value="F:DNA-binding transcription factor activity"/>
    <property type="evidence" value="ECO:0007669"/>
    <property type="project" value="TreeGrafter"/>
</dbReference>
<dbReference type="GO" id="GO:0000976">
    <property type="term" value="F:transcription cis-regulatory region binding"/>
    <property type="evidence" value="ECO:0007669"/>
    <property type="project" value="TreeGrafter"/>
</dbReference>
<accession>A0A2A4ALP5</accession>
<dbReference type="InterPro" id="IPR004111">
    <property type="entry name" value="Repressor_TetR_C"/>
</dbReference>
<dbReference type="Gene3D" id="1.10.357.10">
    <property type="entry name" value="Tetracycline Repressor, domain 2"/>
    <property type="match status" value="1"/>
</dbReference>
<dbReference type="InterPro" id="IPR050109">
    <property type="entry name" value="HTH-type_TetR-like_transc_reg"/>
</dbReference>
<evidence type="ECO:0000313" key="7">
    <source>
        <dbReference type="Proteomes" id="UP000218690"/>
    </source>
</evidence>
<dbReference type="Pfam" id="PF02909">
    <property type="entry name" value="TetR_C_1"/>
    <property type="match status" value="1"/>
</dbReference>
<evidence type="ECO:0000256" key="4">
    <source>
        <dbReference type="PROSITE-ProRule" id="PRU00335"/>
    </source>
</evidence>
<keyword evidence="2 4" id="KW-0238">DNA-binding</keyword>
<protein>
    <submittedName>
        <fullName evidence="6">TetR/AcrR family transcriptional regulator</fullName>
    </submittedName>
</protein>
<dbReference type="SUPFAM" id="SSF48498">
    <property type="entry name" value="Tetracyclin repressor-like, C-terminal domain"/>
    <property type="match status" value="1"/>
</dbReference>
<dbReference type="PANTHER" id="PTHR30055">
    <property type="entry name" value="HTH-TYPE TRANSCRIPTIONAL REGULATOR RUTR"/>
    <property type="match status" value="1"/>
</dbReference>